<dbReference type="PIRSF" id="PIRSF025007">
    <property type="entry name" value="Sec15"/>
    <property type="match status" value="1"/>
</dbReference>
<sequence>MSSTKSRRKVAPAAADAGDSADKLDQLLLSSAICNGEDLAPFVRKAFASGKPETLLHHLRAFSKSKESEIEEVCKAHYQDFILAVDDLRSLLSDVDSLKSALSESNSKLQSVGLPLLSSLDAFVEARTVSRNLNLALDSVRACVHTIELCSRANEHLESGNFYMALKCLDSIENEFLDKTPSSTLKRMLEKYIPDIRSYIERKVSKEFGDWLVEIRAVSRTLGQLAISQASSARQREEDLRIKQRQAEEQSRLSLRDCVYVLEEEDEDGLGAAGDDAKDLYSNGSGGLLGFDLTPLYRAYHIHQTLGLEDRFKQYYFENRKLQLTSDFQVSSMTPFLESHQTFFAQIAGFFIVEDRIFRTSGSLISKMEVENLWETAMSKMCSVLEDQFSRMQTANHLLLIKDYVSLLGVTLRRYWYPVEPLLDVLSKHRDKYHELLISDCRKQITEALSADKFEQMLMKKEYEYSMNVLSFQLQVSDIVPGFPFVAPFSSTVPDCCRIVRSFIEDSVSFMSYGGQLDFYDVVKKYLDRLLSEVLDGALLKLISTSVHGVSQAMQVAANMAVFERACDFFFRHAAQLSGIPLRMAERGRRQFPLSKARDAAEETLSGLLKTKVDGFMMLIENVNWIPDEPLQHGNEYVNEVIIYLETLVSTAQQILPVQVLKRVLQDVLSHISMMIVAALQADSVKRFNVNAIMGIDVDIKLLETFVDNQAPTFAEGDINQLKAALSEARQMINLLLSSHPENFLNPVIRERSYYCLDYKKVVTISEKLKDSSDRLFGTFGSRTMKQNPKKKSLDTLIKRLRDVS</sequence>
<evidence type="ECO:0000256" key="5">
    <source>
        <dbReference type="ARBA" id="ARBA00022490"/>
    </source>
</evidence>
<name>A0A6J1DC36_MOMCH</name>
<comment type="function">
    <text evidence="6">Component of the exocyst complex involved in the docking of exocytic vesicles with fusion sites on the plasma membrane during regulated or polarized secretion. Involved in polarized cell growth and organ morphogenesis. During cytokinesis, involved in cell plate initiation, cell plate maturation and formation of new primary cell wall.</text>
</comment>
<dbReference type="GO" id="GO:0009846">
    <property type="term" value="P:pollen germination"/>
    <property type="evidence" value="ECO:0007669"/>
    <property type="project" value="UniProtKB-ARBA"/>
</dbReference>
<dbReference type="Pfam" id="PF20651">
    <property type="entry name" value="EXOC6_Sec15_N"/>
    <property type="match status" value="1"/>
</dbReference>
<evidence type="ECO:0000256" key="6">
    <source>
        <dbReference type="ARBA" id="ARBA00053307"/>
    </source>
</evidence>
<evidence type="ECO:0000256" key="2">
    <source>
        <dbReference type="ARBA" id="ARBA00007944"/>
    </source>
</evidence>
<reference evidence="11" key="1">
    <citation type="submission" date="2025-08" db="UniProtKB">
        <authorList>
            <consortium name="RefSeq"/>
        </authorList>
    </citation>
    <scope>IDENTIFICATION</scope>
    <source>
        <strain evidence="11">OHB3-1</strain>
    </source>
</reference>
<dbReference type="GO" id="GO:0006893">
    <property type="term" value="P:Golgi to plasma membrane transport"/>
    <property type="evidence" value="ECO:0007669"/>
    <property type="project" value="TreeGrafter"/>
</dbReference>
<evidence type="ECO:0000259" key="8">
    <source>
        <dbReference type="Pfam" id="PF04091"/>
    </source>
</evidence>
<dbReference type="InterPro" id="IPR042044">
    <property type="entry name" value="EXOC6PINT-1/Sec15/Tip20_C_dom2"/>
</dbReference>
<evidence type="ECO:0000256" key="1">
    <source>
        <dbReference type="ARBA" id="ARBA00004514"/>
    </source>
</evidence>
<evidence type="ECO:0000313" key="11">
    <source>
        <dbReference type="RefSeq" id="XP_022150927.1"/>
    </source>
</evidence>
<dbReference type="GO" id="GO:0016020">
    <property type="term" value="C:membrane"/>
    <property type="evidence" value="ECO:0007669"/>
    <property type="project" value="TreeGrafter"/>
</dbReference>
<evidence type="ECO:0000256" key="3">
    <source>
        <dbReference type="ARBA" id="ARBA00022448"/>
    </source>
</evidence>
<dbReference type="RefSeq" id="XP_022150927.1">
    <property type="nucleotide sequence ID" value="XM_022295235.1"/>
</dbReference>
<evidence type="ECO:0000256" key="4">
    <source>
        <dbReference type="ARBA" id="ARBA00022483"/>
    </source>
</evidence>
<dbReference type="GeneID" id="111018959"/>
<dbReference type="GO" id="GO:0000145">
    <property type="term" value="C:exocyst"/>
    <property type="evidence" value="ECO:0007669"/>
    <property type="project" value="UniProtKB-UniRule"/>
</dbReference>
<evidence type="ECO:0000256" key="7">
    <source>
        <dbReference type="PIRNR" id="PIRNR025007"/>
    </source>
</evidence>
<gene>
    <name evidence="11" type="primary">LOC111018959</name>
</gene>
<accession>A0A6J1DC36</accession>
<dbReference type="InterPro" id="IPR046361">
    <property type="entry name" value="EXOC6/Sec15_C"/>
</dbReference>
<dbReference type="GO" id="GO:0005829">
    <property type="term" value="C:cytosol"/>
    <property type="evidence" value="ECO:0007669"/>
    <property type="project" value="UniProtKB-SubCell"/>
</dbReference>
<dbReference type="OrthoDB" id="10267033at2759"/>
<dbReference type="FunFam" id="1.20.58.670:FF:000002">
    <property type="entry name" value="Exocyst complex component"/>
    <property type="match status" value="1"/>
</dbReference>
<proteinExistence type="inferred from homology"/>
<dbReference type="AlphaFoldDB" id="A0A6J1DC36"/>
<dbReference type="InterPro" id="IPR042045">
    <property type="entry name" value="EXOC6/Sec15_C_dom1"/>
</dbReference>
<keyword evidence="10" id="KW-1185">Reference proteome</keyword>
<dbReference type="PANTHER" id="PTHR12702:SF1">
    <property type="entry name" value="EXOCYST COMPLEX COMPONENT SEC15B"/>
    <property type="match status" value="1"/>
</dbReference>
<evidence type="ECO:0000259" key="9">
    <source>
        <dbReference type="Pfam" id="PF20651"/>
    </source>
</evidence>
<dbReference type="InterPro" id="IPR007225">
    <property type="entry name" value="EXOC6/Sec15"/>
</dbReference>
<dbReference type="Proteomes" id="UP000504603">
    <property type="component" value="Unplaced"/>
</dbReference>
<evidence type="ECO:0000313" key="10">
    <source>
        <dbReference type="Proteomes" id="UP000504603"/>
    </source>
</evidence>
<dbReference type="PANTHER" id="PTHR12702">
    <property type="entry name" value="SEC15"/>
    <property type="match status" value="1"/>
</dbReference>
<dbReference type="FunFam" id="1.10.357.30:FF:000002">
    <property type="entry name" value="Exocyst complex component"/>
    <property type="match status" value="1"/>
</dbReference>
<dbReference type="GO" id="GO:0090522">
    <property type="term" value="P:vesicle tethering involved in exocytosis"/>
    <property type="evidence" value="ECO:0007669"/>
    <property type="project" value="UniProtKB-UniRule"/>
</dbReference>
<feature type="domain" description="Exocyst complex subunit EXOC6/Sec15 C-terminal" evidence="8">
    <location>
        <begin position="421"/>
        <end position="768"/>
    </location>
</feature>
<comment type="similarity">
    <text evidence="2 7">Belongs to the SEC15 family.</text>
</comment>
<dbReference type="Gene3D" id="1.10.357.30">
    <property type="entry name" value="Exocyst complex subunit Sec15 C-terminal domain, N-terminal subdomain"/>
    <property type="match status" value="1"/>
</dbReference>
<comment type="subcellular location">
    <subcellularLocation>
        <location evidence="1">Cytoplasm</location>
        <location evidence="1">Cytosol</location>
    </subcellularLocation>
</comment>
<dbReference type="InterPro" id="IPR048359">
    <property type="entry name" value="EXOC6_Sec15_N"/>
</dbReference>
<feature type="domain" description="Exocyst complex component EXOC6/Sec15 N-terminal" evidence="9">
    <location>
        <begin position="58"/>
        <end position="227"/>
    </location>
</feature>
<dbReference type="Gene3D" id="1.20.58.670">
    <property type="entry name" value="Dsl1p vesicle tethering complex, Tip20p subunit, domain D"/>
    <property type="match status" value="1"/>
</dbReference>
<protein>
    <recommendedName>
        <fullName evidence="7">Exocyst complex component</fullName>
    </recommendedName>
</protein>
<dbReference type="KEGG" id="mcha:111018959"/>
<dbReference type="GO" id="GO:0009860">
    <property type="term" value="P:pollen tube growth"/>
    <property type="evidence" value="ECO:0007669"/>
    <property type="project" value="UniProtKB-ARBA"/>
</dbReference>
<dbReference type="Pfam" id="PF04091">
    <property type="entry name" value="Sec15_C"/>
    <property type="match status" value="1"/>
</dbReference>
<keyword evidence="5" id="KW-0963">Cytoplasm</keyword>
<keyword evidence="3 7" id="KW-0813">Transport</keyword>
<keyword evidence="4 7" id="KW-0268">Exocytosis</keyword>
<organism evidence="10 11">
    <name type="scientific">Momordica charantia</name>
    <name type="common">Bitter gourd</name>
    <name type="synonym">Balsam pear</name>
    <dbReference type="NCBI Taxonomy" id="3673"/>
    <lineage>
        <taxon>Eukaryota</taxon>
        <taxon>Viridiplantae</taxon>
        <taxon>Streptophyta</taxon>
        <taxon>Embryophyta</taxon>
        <taxon>Tracheophyta</taxon>
        <taxon>Spermatophyta</taxon>
        <taxon>Magnoliopsida</taxon>
        <taxon>eudicotyledons</taxon>
        <taxon>Gunneridae</taxon>
        <taxon>Pentapetalae</taxon>
        <taxon>rosids</taxon>
        <taxon>fabids</taxon>
        <taxon>Cucurbitales</taxon>
        <taxon>Cucurbitaceae</taxon>
        <taxon>Momordiceae</taxon>
        <taxon>Momordica</taxon>
    </lineage>
</organism>
<dbReference type="GO" id="GO:0060321">
    <property type="term" value="P:acceptance of pollen"/>
    <property type="evidence" value="ECO:0007669"/>
    <property type="project" value="UniProtKB-ARBA"/>
</dbReference>
<dbReference type="GO" id="GO:0006886">
    <property type="term" value="P:intracellular protein transport"/>
    <property type="evidence" value="ECO:0007669"/>
    <property type="project" value="InterPro"/>
</dbReference>